<organism evidence="2 3">
    <name type="scientific">Niallia taxi</name>
    <dbReference type="NCBI Taxonomy" id="2499688"/>
    <lineage>
        <taxon>Bacteria</taxon>
        <taxon>Bacillati</taxon>
        <taxon>Bacillota</taxon>
        <taxon>Bacilli</taxon>
        <taxon>Bacillales</taxon>
        <taxon>Bacillaceae</taxon>
        <taxon>Niallia</taxon>
    </lineage>
</organism>
<keyword evidence="1" id="KW-0732">Signal</keyword>
<accession>A0A3S2W1Y4</accession>
<feature type="signal peptide" evidence="1">
    <location>
        <begin position="1"/>
        <end position="23"/>
    </location>
</feature>
<proteinExistence type="predicted"/>
<gene>
    <name evidence="2" type="ORF">EM808_20720</name>
</gene>
<dbReference type="Pfam" id="PF13027">
    <property type="entry name" value="DUF3888"/>
    <property type="match status" value="1"/>
</dbReference>
<name>A0A3S2W1Y4_9BACI</name>
<evidence type="ECO:0000313" key="3">
    <source>
        <dbReference type="Proteomes" id="UP000288024"/>
    </source>
</evidence>
<evidence type="ECO:0000313" key="2">
    <source>
        <dbReference type="EMBL" id="RVT58791.1"/>
    </source>
</evidence>
<dbReference type="AlphaFoldDB" id="A0A3S2W1Y4"/>
<dbReference type="InterPro" id="IPR024984">
    <property type="entry name" value="DUF3888"/>
</dbReference>
<sequence length="132" mass="14618">MKKLVVLFITFFICMHFNNLVYSATVNETDSKLCDALGVALIISLSEPIDVAIAKIYQGDKEAPGGLTWAPYTTKILKIKQTNGIGGAYKVTLQVSSYYGAHNFYGEDEIVVSAEGKLISFKHLKTYPKVKY</sequence>
<dbReference type="EMBL" id="RZTZ01000011">
    <property type="protein sequence ID" value="RVT58791.1"/>
    <property type="molecule type" value="Genomic_DNA"/>
</dbReference>
<dbReference type="RefSeq" id="WP_127740357.1">
    <property type="nucleotide sequence ID" value="NZ_RZTZ01000011.1"/>
</dbReference>
<feature type="chain" id="PRO_5018671032" evidence="1">
    <location>
        <begin position="24"/>
        <end position="132"/>
    </location>
</feature>
<keyword evidence="3" id="KW-1185">Reference proteome</keyword>
<comment type="caution">
    <text evidence="2">The sequence shown here is derived from an EMBL/GenBank/DDBJ whole genome shotgun (WGS) entry which is preliminary data.</text>
</comment>
<dbReference type="Proteomes" id="UP000288024">
    <property type="component" value="Unassembled WGS sequence"/>
</dbReference>
<evidence type="ECO:0000256" key="1">
    <source>
        <dbReference type="SAM" id="SignalP"/>
    </source>
</evidence>
<reference evidence="2 3" key="1">
    <citation type="submission" date="2019-01" db="EMBL/GenBank/DDBJ databases">
        <title>Bacillus sp. M5HDSG1-1, whole genome shotgun sequence.</title>
        <authorList>
            <person name="Tuo L."/>
        </authorList>
    </citation>
    <scope>NUCLEOTIDE SEQUENCE [LARGE SCALE GENOMIC DNA]</scope>
    <source>
        <strain evidence="2 3">M5HDSG1-1</strain>
    </source>
</reference>
<protein>
    <submittedName>
        <fullName evidence="2">DUF3888 domain-containing protein</fullName>
    </submittedName>
</protein>